<comment type="caution">
    <text evidence="2">The sequence shown here is derived from an EMBL/GenBank/DDBJ whole genome shotgun (WGS) entry which is preliminary data.</text>
</comment>
<dbReference type="AlphaFoldDB" id="A0A0C2WA56"/>
<keyword evidence="3" id="KW-1185">Reference proteome</keyword>
<dbReference type="HAMAP" id="MF_00691">
    <property type="entry name" value="PxpA"/>
    <property type="match status" value="1"/>
</dbReference>
<dbReference type="PANTHER" id="PTHR30292:SF0">
    <property type="entry name" value="5-OXOPROLINASE SUBUNIT A"/>
    <property type="match status" value="1"/>
</dbReference>
<keyword evidence="1" id="KW-0067">ATP-binding</keyword>
<dbReference type="InterPro" id="IPR011330">
    <property type="entry name" value="Glyco_hydro/deAcase_b/a-brl"/>
</dbReference>
<dbReference type="Pfam" id="PF03746">
    <property type="entry name" value="LamB_YcsF"/>
    <property type="match status" value="1"/>
</dbReference>
<comment type="catalytic activity">
    <reaction evidence="1">
        <text>5-oxo-L-proline + ATP + 2 H2O = L-glutamate + ADP + phosphate + H(+)</text>
        <dbReference type="Rhea" id="RHEA:10348"/>
        <dbReference type="ChEBI" id="CHEBI:15377"/>
        <dbReference type="ChEBI" id="CHEBI:15378"/>
        <dbReference type="ChEBI" id="CHEBI:29985"/>
        <dbReference type="ChEBI" id="CHEBI:30616"/>
        <dbReference type="ChEBI" id="CHEBI:43474"/>
        <dbReference type="ChEBI" id="CHEBI:58402"/>
        <dbReference type="ChEBI" id="CHEBI:456216"/>
        <dbReference type="EC" id="3.5.2.9"/>
    </reaction>
</comment>
<dbReference type="SUPFAM" id="SSF88713">
    <property type="entry name" value="Glycoside hydrolase/deacetylase"/>
    <property type="match status" value="1"/>
</dbReference>
<dbReference type="Proteomes" id="UP000031972">
    <property type="component" value="Unassembled WGS sequence"/>
</dbReference>
<proteinExistence type="inferred from homology"/>
<gene>
    <name evidence="1" type="primary">pxpA</name>
    <name evidence="2" type="ORF">KR50_02620</name>
</gene>
<dbReference type="GO" id="GO:0005975">
    <property type="term" value="P:carbohydrate metabolic process"/>
    <property type="evidence" value="ECO:0007669"/>
    <property type="project" value="InterPro"/>
</dbReference>
<dbReference type="PANTHER" id="PTHR30292">
    <property type="entry name" value="UNCHARACTERIZED PROTEIN YBGL-RELATED"/>
    <property type="match status" value="1"/>
</dbReference>
<protein>
    <recommendedName>
        <fullName evidence="1">5-oxoprolinase subunit A</fullName>
        <shortName evidence="1">5-OPase subunit A</shortName>
        <ecNumber evidence="1">3.5.2.9</ecNumber>
    </recommendedName>
    <alternativeName>
        <fullName evidence="1">5-oxoprolinase (ATP-hydrolyzing) subunit A</fullName>
    </alternativeName>
</protein>
<dbReference type="CDD" id="cd10787">
    <property type="entry name" value="LamB_YcsF_like"/>
    <property type="match status" value="1"/>
</dbReference>
<evidence type="ECO:0000256" key="1">
    <source>
        <dbReference type="HAMAP-Rule" id="MF_00691"/>
    </source>
</evidence>
<dbReference type="OrthoDB" id="9773478at2"/>
<comment type="function">
    <text evidence="1">Catalyzes the cleavage of 5-oxoproline to form L-glutamate coupled to the hydrolysis of ATP to ADP and inorganic phosphate.</text>
</comment>
<accession>A0A0C2WA56</accession>
<dbReference type="NCBIfam" id="NF003816">
    <property type="entry name" value="PRK05406.1-5"/>
    <property type="match status" value="1"/>
</dbReference>
<sequence>MLRVDLNCDMGEGFGAYKMGNDEDLLDYVTSANIACGFHAGDPAIMKKTVHMALEKNVGIGAHPGFNDVTGFGRRNIAVTPDEAYDLVVYQIGALNGFVRAAGERMQHVKPHGALYNMAAGDPQLAEAIAKAVYDVDPDLVLYGLSGSELIHAGLKRGLKTASEVFADRTYQRTGELTSRKEKNALIHEDDKAVAQVVRMIKEQKVKSVSGIDVDLQADTVCIHGDGPYALSFAKKIHEALTAEKIKLLKISK</sequence>
<dbReference type="GO" id="GO:0017168">
    <property type="term" value="F:5-oxoprolinase (ATP-hydrolyzing) activity"/>
    <property type="evidence" value="ECO:0007669"/>
    <property type="project" value="UniProtKB-UniRule"/>
</dbReference>
<evidence type="ECO:0000313" key="2">
    <source>
        <dbReference type="EMBL" id="KIL52933.1"/>
    </source>
</evidence>
<dbReference type="RefSeq" id="WP_041053810.1">
    <property type="nucleotide sequence ID" value="NZ_JXRR01000001.1"/>
</dbReference>
<comment type="subunit">
    <text evidence="1">Forms a complex composed of PxpA, PxpB and PxpC.</text>
</comment>
<keyword evidence="1" id="KW-0547">Nucleotide-binding</keyword>
<dbReference type="EC" id="3.5.2.9" evidence="1"/>
<reference evidence="2 3" key="1">
    <citation type="submission" date="2015-01" db="EMBL/GenBank/DDBJ databases">
        <title>Jeotgalibacillus campisalis genome sequencing.</title>
        <authorList>
            <person name="Goh K.M."/>
            <person name="Chan K.-G."/>
            <person name="Yaakop A.S."/>
            <person name="Ee R."/>
            <person name="Gan H.M."/>
            <person name="Chan C.S."/>
        </authorList>
    </citation>
    <scope>NUCLEOTIDE SEQUENCE [LARGE SCALE GENOMIC DNA]</scope>
    <source>
        <strain evidence="2 3">SF-57</strain>
    </source>
</reference>
<dbReference type="Gene3D" id="3.20.20.370">
    <property type="entry name" value="Glycoside hydrolase/deacetylase"/>
    <property type="match status" value="1"/>
</dbReference>
<keyword evidence="1" id="KW-0378">Hydrolase</keyword>
<dbReference type="InterPro" id="IPR005501">
    <property type="entry name" value="LamB/YcsF/PxpA-like"/>
</dbReference>
<dbReference type="PATRIC" id="fig|220754.4.peg.267"/>
<dbReference type="NCBIfam" id="NF003814">
    <property type="entry name" value="PRK05406.1-3"/>
    <property type="match status" value="1"/>
</dbReference>
<dbReference type="EMBL" id="JXRR01000001">
    <property type="protein sequence ID" value="KIL52933.1"/>
    <property type="molecule type" value="Genomic_DNA"/>
</dbReference>
<comment type="similarity">
    <text evidence="1">Belongs to the LamB/PxpA family.</text>
</comment>
<evidence type="ECO:0000313" key="3">
    <source>
        <dbReference type="Proteomes" id="UP000031972"/>
    </source>
</evidence>
<name>A0A0C2WA56_9BACL</name>
<organism evidence="2 3">
    <name type="scientific">Jeotgalibacillus campisalis</name>
    <dbReference type="NCBI Taxonomy" id="220754"/>
    <lineage>
        <taxon>Bacteria</taxon>
        <taxon>Bacillati</taxon>
        <taxon>Bacillota</taxon>
        <taxon>Bacilli</taxon>
        <taxon>Bacillales</taxon>
        <taxon>Caryophanaceae</taxon>
        <taxon>Jeotgalibacillus</taxon>
    </lineage>
</organism>
<dbReference type="GO" id="GO:0005524">
    <property type="term" value="F:ATP binding"/>
    <property type="evidence" value="ECO:0007669"/>
    <property type="project" value="UniProtKB-UniRule"/>
</dbReference>